<dbReference type="InParanoid" id="A0A7E6CRN6"/>
<dbReference type="CTD" id="284369"/>
<name>A0A7E6CRN6_9CHIR</name>
<evidence type="ECO:0000256" key="1">
    <source>
        <dbReference type="ARBA" id="ARBA00004167"/>
    </source>
</evidence>
<evidence type="ECO:0000256" key="2">
    <source>
        <dbReference type="ARBA" id="ARBA00022692"/>
    </source>
</evidence>
<dbReference type="Proteomes" id="UP000504628">
    <property type="component" value="Chromosome 12"/>
</dbReference>
<keyword evidence="2 5" id="KW-0812">Transmembrane</keyword>
<keyword evidence="4 5" id="KW-0472">Membrane</keyword>
<dbReference type="PANTHER" id="PTHR12035">
    <property type="entry name" value="SIALIC ACID BINDING IMMUNOGLOBULIN-LIKE LECTIN"/>
    <property type="match status" value="1"/>
</dbReference>
<dbReference type="RefSeq" id="XP_035868764.1">
    <property type="nucleotide sequence ID" value="XM_036012871.1"/>
</dbReference>
<feature type="transmembrane region" description="Helical" evidence="5">
    <location>
        <begin position="112"/>
        <end position="132"/>
    </location>
</feature>
<accession>A0A7E6CRN6</accession>
<comment type="subcellular location">
    <subcellularLocation>
        <location evidence="1">Membrane</location>
        <topology evidence="1">Single-pass membrane protein</topology>
    </subcellularLocation>
</comment>
<keyword evidence="6" id="KW-1185">Reference proteome</keyword>
<reference evidence="7" key="1">
    <citation type="submission" date="2025-08" db="UniProtKB">
        <authorList>
            <consortium name="RefSeq"/>
        </authorList>
    </citation>
    <scope>IDENTIFICATION</scope>
    <source>
        <tissue evidence="7">Muscle</tissue>
    </source>
</reference>
<protein>
    <submittedName>
        <fullName evidence="7">SIGLEC family-like protein 1</fullName>
    </submittedName>
</protein>
<evidence type="ECO:0000256" key="4">
    <source>
        <dbReference type="ARBA" id="ARBA00023136"/>
    </source>
</evidence>
<dbReference type="GeneID" id="114510575"/>
<dbReference type="GO" id="GO:0033691">
    <property type="term" value="F:sialic acid binding"/>
    <property type="evidence" value="ECO:0007669"/>
    <property type="project" value="TreeGrafter"/>
</dbReference>
<sequence length="294" mass="32291">MIPARLVSFSCSLEEVLKCSCFFHGVPVPYVRWWMKGDIVGIDGIHDGSQVTSTHIGPWTNSTISLAEVPEMGTSLLCEGKNTHGVHGMSIILMSIKSSLVTQTFINGFFQGLAYGSIATALLFLCLIPFIVKHVRRKLAKKIAAIKAEKNTNNGECQEPNVDLKPEEPEEYTVMPSSERQRLVVPTMLFYHICSLEKILKCSCSFYGIPTPVVHWLMEGVLVSVKNMSNILQVTTNITAPWANSTIFLLGKPETVMNLHCVAQNKYGNQSSTVFLIPGSGPLISSKAEVASRS</sequence>
<dbReference type="AlphaFoldDB" id="A0A7E6CRN6"/>
<dbReference type="SUPFAM" id="SSF48726">
    <property type="entry name" value="Immunoglobulin"/>
    <property type="match status" value="1"/>
</dbReference>
<organism evidence="6 7">
    <name type="scientific">Phyllostomus discolor</name>
    <name type="common">pale spear-nosed bat</name>
    <dbReference type="NCBI Taxonomy" id="89673"/>
    <lineage>
        <taxon>Eukaryota</taxon>
        <taxon>Metazoa</taxon>
        <taxon>Chordata</taxon>
        <taxon>Craniata</taxon>
        <taxon>Vertebrata</taxon>
        <taxon>Euteleostomi</taxon>
        <taxon>Mammalia</taxon>
        <taxon>Eutheria</taxon>
        <taxon>Laurasiatheria</taxon>
        <taxon>Chiroptera</taxon>
        <taxon>Yangochiroptera</taxon>
        <taxon>Phyllostomidae</taxon>
        <taxon>Phyllostominae</taxon>
        <taxon>Phyllostomus</taxon>
    </lineage>
</organism>
<evidence type="ECO:0000313" key="7">
    <source>
        <dbReference type="RefSeq" id="XP_035868764.1"/>
    </source>
</evidence>
<dbReference type="OrthoDB" id="10039395at2759"/>
<dbReference type="Gene3D" id="2.60.40.10">
    <property type="entry name" value="Immunoglobulins"/>
    <property type="match status" value="1"/>
</dbReference>
<proteinExistence type="predicted"/>
<evidence type="ECO:0000313" key="6">
    <source>
        <dbReference type="Proteomes" id="UP000504628"/>
    </source>
</evidence>
<dbReference type="GO" id="GO:0005886">
    <property type="term" value="C:plasma membrane"/>
    <property type="evidence" value="ECO:0007669"/>
    <property type="project" value="TreeGrafter"/>
</dbReference>
<dbReference type="InterPro" id="IPR013783">
    <property type="entry name" value="Ig-like_fold"/>
</dbReference>
<dbReference type="InterPro" id="IPR036179">
    <property type="entry name" value="Ig-like_dom_sf"/>
</dbReference>
<dbReference type="GO" id="GO:0007155">
    <property type="term" value="P:cell adhesion"/>
    <property type="evidence" value="ECO:0007669"/>
    <property type="project" value="TreeGrafter"/>
</dbReference>
<evidence type="ECO:0000256" key="5">
    <source>
        <dbReference type="SAM" id="Phobius"/>
    </source>
</evidence>
<gene>
    <name evidence="7" type="primary">SIGLECL1</name>
</gene>
<evidence type="ECO:0000256" key="3">
    <source>
        <dbReference type="ARBA" id="ARBA00022989"/>
    </source>
</evidence>
<dbReference type="KEGG" id="pdic:114510575"/>
<dbReference type="PANTHER" id="PTHR12035:SF113">
    <property type="entry name" value="RIKEN CDNA 4931406B18 GENE"/>
    <property type="match status" value="1"/>
</dbReference>
<keyword evidence="3 5" id="KW-1133">Transmembrane helix</keyword>
<dbReference type="InterPro" id="IPR051036">
    <property type="entry name" value="SIGLEC"/>
</dbReference>